<protein>
    <recommendedName>
        <fullName evidence="8">Type II secretion system protein GspG C-terminal domain-containing protein</fullName>
    </recommendedName>
</protein>
<keyword evidence="4 6" id="KW-1133">Transmembrane helix</keyword>
<sequence length="278" mass="30563">MFSSTKAKKIFRVVPTYLLDANQIELTRDNHSQGASFKYFNGQEGGRVNPHSYPRLPRRELKVLLRGQSASMNKGFTLIELLVVITIIGILAGIILVAMGSVREKAKDTKIESNMLQLQQLAENLYLDYGNYDNVDPTISSEIAAIENDIITQGGSPLTIKTPLPADTYCAYTSLNKTLDGQQVYYCTDYLFRNQQIGDPSIGCYDTCFVCPACLDSNGDGLMTAGPDPIPNELLNMFISSCWGQPASCNPSLDLDCNGIINILDVMSYSGLIPYPCL</sequence>
<reference evidence="7" key="1">
    <citation type="journal article" date="2015" name="Nature">
        <title>Complex archaea that bridge the gap between prokaryotes and eukaryotes.</title>
        <authorList>
            <person name="Spang A."/>
            <person name="Saw J.H."/>
            <person name="Jorgensen S.L."/>
            <person name="Zaremba-Niedzwiedzka K."/>
            <person name="Martijn J."/>
            <person name="Lind A.E."/>
            <person name="van Eijk R."/>
            <person name="Schleper C."/>
            <person name="Guy L."/>
            <person name="Ettema T.J."/>
        </authorList>
    </citation>
    <scope>NUCLEOTIDE SEQUENCE</scope>
</reference>
<evidence type="ECO:0008006" key="8">
    <source>
        <dbReference type="Google" id="ProtNLM"/>
    </source>
</evidence>
<dbReference type="EMBL" id="LAZR01000100">
    <property type="protein sequence ID" value="KKN91779.1"/>
    <property type="molecule type" value="Genomic_DNA"/>
</dbReference>
<dbReference type="PANTHER" id="PTHR30093">
    <property type="entry name" value="GENERAL SECRETION PATHWAY PROTEIN G"/>
    <property type="match status" value="1"/>
</dbReference>
<evidence type="ECO:0000256" key="5">
    <source>
        <dbReference type="ARBA" id="ARBA00023136"/>
    </source>
</evidence>
<dbReference type="SUPFAM" id="SSF54523">
    <property type="entry name" value="Pili subunits"/>
    <property type="match status" value="1"/>
</dbReference>
<keyword evidence="2" id="KW-0488">Methylation</keyword>
<evidence type="ECO:0000256" key="4">
    <source>
        <dbReference type="ARBA" id="ARBA00022989"/>
    </source>
</evidence>
<dbReference type="PANTHER" id="PTHR30093:SF44">
    <property type="entry name" value="TYPE II SECRETION SYSTEM CORE PROTEIN G"/>
    <property type="match status" value="1"/>
</dbReference>
<evidence type="ECO:0000256" key="3">
    <source>
        <dbReference type="ARBA" id="ARBA00022692"/>
    </source>
</evidence>
<evidence type="ECO:0000256" key="1">
    <source>
        <dbReference type="ARBA" id="ARBA00004167"/>
    </source>
</evidence>
<evidence type="ECO:0000256" key="6">
    <source>
        <dbReference type="SAM" id="Phobius"/>
    </source>
</evidence>
<dbReference type="GO" id="GO:0016020">
    <property type="term" value="C:membrane"/>
    <property type="evidence" value="ECO:0007669"/>
    <property type="project" value="UniProtKB-SubCell"/>
</dbReference>
<evidence type="ECO:0000256" key="2">
    <source>
        <dbReference type="ARBA" id="ARBA00022481"/>
    </source>
</evidence>
<keyword evidence="3 6" id="KW-0812">Transmembrane</keyword>
<comment type="subcellular location">
    <subcellularLocation>
        <location evidence="1">Membrane</location>
        <topology evidence="1">Single-pass membrane protein</topology>
    </subcellularLocation>
</comment>
<proteinExistence type="predicted"/>
<feature type="transmembrane region" description="Helical" evidence="6">
    <location>
        <begin position="76"/>
        <end position="99"/>
    </location>
</feature>
<name>A0A0F9UJG5_9ZZZZ</name>
<accession>A0A0F9UJG5</accession>
<organism evidence="7">
    <name type="scientific">marine sediment metagenome</name>
    <dbReference type="NCBI Taxonomy" id="412755"/>
    <lineage>
        <taxon>unclassified sequences</taxon>
        <taxon>metagenomes</taxon>
        <taxon>ecological metagenomes</taxon>
    </lineage>
</organism>
<dbReference type="NCBIfam" id="TIGR02532">
    <property type="entry name" value="IV_pilin_GFxxxE"/>
    <property type="match status" value="1"/>
</dbReference>
<dbReference type="AlphaFoldDB" id="A0A0F9UJG5"/>
<gene>
    <name evidence="7" type="ORF">LCGC14_0214520</name>
</gene>
<dbReference type="PROSITE" id="PS00409">
    <property type="entry name" value="PROKAR_NTER_METHYL"/>
    <property type="match status" value="1"/>
</dbReference>
<dbReference type="InterPro" id="IPR012902">
    <property type="entry name" value="N_methyl_site"/>
</dbReference>
<dbReference type="Pfam" id="PF07963">
    <property type="entry name" value="N_methyl"/>
    <property type="match status" value="1"/>
</dbReference>
<dbReference type="Gene3D" id="3.30.700.10">
    <property type="entry name" value="Glycoprotein, Type 4 Pilin"/>
    <property type="match status" value="1"/>
</dbReference>
<comment type="caution">
    <text evidence="7">The sequence shown here is derived from an EMBL/GenBank/DDBJ whole genome shotgun (WGS) entry which is preliminary data.</text>
</comment>
<keyword evidence="5 6" id="KW-0472">Membrane</keyword>
<evidence type="ECO:0000313" key="7">
    <source>
        <dbReference type="EMBL" id="KKN91779.1"/>
    </source>
</evidence>
<dbReference type="InterPro" id="IPR045584">
    <property type="entry name" value="Pilin-like"/>
</dbReference>